<keyword evidence="3" id="KW-1133">Transmembrane helix</keyword>
<accession>A0A803MZ28</accession>
<organism evidence="4 5">
    <name type="scientific">Chenopodium quinoa</name>
    <name type="common">Quinoa</name>
    <dbReference type="NCBI Taxonomy" id="63459"/>
    <lineage>
        <taxon>Eukaryota</taxon>
        <taxon>Viridiplantae</taxon>
        <taxon>Streptophyta</taxon>
        <taxon>Embryophyta</taxon>
        <taxon>Tracheophyta</taxon>
        <taxon>Spermatophyta</taxon>
        <taxon>Magnoliopsida</taxon>
        <taxon>eudicotyledons</taxon>
        <taxon>Gunneridae</taxon>
        <taxon>Pentapetalae</taxon>
        <taxon>Caryophyllales</taxon>
        <taxon>Chenopodiaceae</taxon>
        <taxon>Chenopodioideae</taxon>
        <taxon>Atripliceae</taxon>
        <taxon>Chenopodium</taxon>
    </lineage>
</organism>
<evidence type="ECO:0000256" key="2">
    <source>
        <dbReference type="ARBA" id="ARBA00008017"/>
    </source>
</evidence>
<dbReference type="Proteomes" id="UP000596660">
    <property type="component" value="Unplaced"/>
</dbReference>
<evidence type="ECO:0000256" key="1">
    <source>
        <dbReference type="ARBA" id="ARBA00004141"/>
    </source>
</evidence>
<feature type="transmembrane region" description="Helical" evidence="3">
    <location>
        <begin position="98"/>
        <end position="117"/>
    </location>
</feature>
<dbReference type="GO" id="GO:0008381">
    <property type="term" value="F:mechanosensitive monoatomic ion channel activity"/>
    <property type="evidence" value="ECO:0007669"/>
    <property type="project" value="TreeGrafter"/>
</dbReference>
<feature type="transmembrane region" description="Helical" evidence="3">
    <location>
        <begin position="33"/>
        <end position="52"/>
    </location>
</feature>
<feature type="transmembrane region" description="Helical" evidence="3">
    <location>
        <begin position="275"/>
        <end position="295"/>
    </location>
</feature>
<feature type="transmembrane region" description="Helical" evidence="3">
    <location>
        <begin position="137"/>
        <end position="155"/>
    </location>
</feature>
<protein>
    <submittedName>
        <fullName evidence="4">Uncharacterized protein</fullName>
    </submittedName>
</protein>
<evidence type="ECO:0000313" key="5">
    <source>
        <dbReference type="Proteomes" id="UP000596660"/>
    </source>
</evidence>
<dbReference type="GO" id="GO:0006820">
    <property type="term" value="P:monoatomic anion transport"/>
    <property type="evidence" value="ECO:0007669"/>
    <property type="project" value="TreeGrafter"/>
</dbReference>
<dbReference type="EnsemblPlants" id="AUR62037605-RA">
    <property type="protein sequence ID" value="AUR62037605-RA:cds"/>
    <property type="gene ID" value="AUR62037605"/>
</dbReference>
<feature type="transmembrane region" description="Helical" evidence="3">
    <location>
        <begin position="620"/>
        <end position="646"/>
    </location>
</feature>
<keyword evidence="3" id="KW-0472">Membrane</keyword>
<name>A0A803MZ28_CHEQI</name>
<keyword evidence="5" id="KW-1185">Reference proteome</keyword>
<comment type="subcellular location">
    <subcellularLocation>
        <location evidence="1">Membrane</location>
        <topology evidence="1">Multi-pass membrane protein</topology>
    </subcellularLocation>
</comment>
<feature type="transmembrane region" description="Helical" evidence="3">
    <location>
        <begin position="212"/>
        <end position="234"/>
    </location>
</feature>
<dbReference type="Gramene" id="AUR62037605-RA">
    <property type="protein sequence ID" value="AUR62037605-RA:cds"/>
    <property type="gene ID" value="AUR62037605"/>
</dbReference>
<evidence type="ECO:0000256" key="3">
    <source>
        <dbReference type="SAM" id="Phobius"/>
    </source>
</evidence>
<dbReference type="GO" id="GO:0050982">
    <property type="term" value="P:detection of mechanical stimulus"/>
    <property type="evidence" value="ECO:0007669"/>
    <property type="project" value="TreeGrafter"/>
</dbReference>
<proteinExistence type="inferred from homology"/>
<dbReference type="AlphaFoldDB" id="A0A803MZ28"/>
<dbReference type="PANTHER" id="PTHR31618">
    <property type="entry name" value="MECHANOSENSITIVE ION CHANNEL PROTEIN 5"/>
    <property type="match status" value="1"/>
</dbReference>
<dbReference type="InterPro" id="IPR016688">
    <property type="entry name" value="MscS-like_plants/fungi"/>
</dbReference>
<dbReference type="GO" id="GO:0005886">
    <property type="term" value="C:plasma membrane"/>
    <property type="evidence" value="ECO:0007669"/>
    <property type="project" value="TreeGrafter"/>
</dbReference>
<reference evidence="4" key="1">
    <citation type="journal article" date="2017" name="Nature">
        <title>The genome of Chenopodium quinoa.</title>
        <authorList>
            <person name="Jarvis D.E."/>
            <person name="Ho Y.S."/>
            <person name="Lightfoot D.J."/>
            <person name="Schmoeckel S.M."/>
            <person name="Li B."/>
            <person name="Borm T.J.A."/>
            <person name="Ohyanagi H."/>
            <person name="Mineta K."/>
            <person name="Michell C.T."/>
            <person name="Saber N."/>
            <person name="Kharbatia N.M."/>
            <person name="Rupper R.R."/>
            <person name="Sharp A.R."/>
            <person name="Dally N."/>
            <person name="Boughton B.A."/>
            <person name="Woo Y.H."/>
            <person name="Gao G."/>
            <person name="Schijlen E.G.W.M."/>
            <person name="Guo X."/>
            <person name="Momin A.A."/>
            <person name="Negrao S."/>
            <person name="Al-Babili S."/>
            <person name="Gehring C."/>
            <person name="Roessner U."/>
            <person name="Jung C."/>
            <person name="Murphy K."/>
            <person name="Arold S.T."/>
            <person name="Gojobori T."/>
            <person name="van der Linden C.G."/>
            <person name="van Loo E.N."/>
            <person name="Jellen E.N."/>
            <person name="Maughan P.J."/>
            <person name="Tester M."/>
        </authorList>
    </citation>
    <scope>NUCLEOTIDE SEQUENCE [LARGE SCALE GENOMIC DNA]</scope>
    <source>
        <strain evidence="4">cv. PI 614886</strain>
    </source>
</reference>
<reference evidence="4" key="2">
    <citation type="submission" date="2021-03" db="UniProtKB">
        <authorList>
            <consortium name="EnsemblPlants"/>
        </authorList>
    </citation>
    <scope>IDENTIFICATION</scope>
</reference>
<evidence type="ECO:0000313" key="4">
    <source>
        <dbReference type="EnsemblPlants" id="AUR62037605-RA:cds"/>
    </source>
</evidence>
<keyword evidence="3" id="KW-0812">Transmembrane</keyword>
<feature type="transmembrane region" description="Helical" evidence="3">
    <location>
        <begin position="58"/>
        <end position="77"/>
    </location>
</feature>
<dbReference type="PANTHER" id="PTHR31618:SF7">
    <property type="entry name" value="MECHANOSENSITIVE ION CHANNEL PROTEIN"/>
    <property type="match status" value="1"/>
</dbReference>
<dbReference type="OMA" id="CMILANT"/>
<comment type="similarity">
    <text evidence="2">Belongs to the MscS (TC 1.A.23) family.</text>
</comment>
<feature type="transmembrane region" description="Helical" evidence="3">
    <location>
        <begin position="316"/>
        <end position="336"/>
    </location>
</feature>
<sequence length="648" mass="74360">MSSYNQMTGSNQVDDPEANTTTIQPAYPPPKKCSSSIFILCFVLILILLPLIYSCFLIIALATLPLLLISLLIIRIFQFFKYGKSYKKLTYFKNFIRGWLYINVMMVLLGLWIFFPIAKYVPSLKIVLVLDLPFTKWVEIISIVCGFYLISYLIYSLTHGLTPMLNVRSLNFPQAFSEITDGIIIWRAEHEVMKRVPAFKQHKMLGLPIRRWIRVSILVLIGYNLITLFTYIAVLSLRKICQQRPKVAESGFWYKLVGKHLHKKYVVYFANGMRLSINFIMSSLLLLGTWVTYLGSRLDMNSTEAKHIWEFGEWTLLSLFICSFLWSIKTFVLLAWEIHTVYHRLEHRIIPISEQLYFLGILGCHRYDILKLLPKSSAHQQTANSPPPREYCIFQSISICLYPLQNLTRRFASISKEFRETLNIRKWERITNHLLVPKNPTMDDLQRAIKHFKVAKKLLLKETYISDILTAYDPEADYWENLNKVMVDHHKELNSQGKWFMELFNLNSTPREENGEGVPNSYINQENSSQICFNDDQKTWVFAHASSAGCATGLLAAARLVDCSSLQCSVQLAAPPAPLLASIIQRLPPPPSKKRAHNQCMILANTLSSADEVGGCLDKIISWLLIAATFVIWLLLTGLATTKVLVLI</sequence>